<dbReference type="PANTHER" id="PTHR30404:SF0">
    <property type="entry name" value="N-ACETYLMURAMOYL-L-ALANINE AMIDASE AMIC"/>
    <property type="match status" value="1"/>
</dbReference>
<evidence type="ECO:0000259" key="4">
    <source>
        <dbReference type="SMART" id="SM00646"/>
    </source>
</evidence>
<feature type="region of interest" description="Disordered" evidence="2">
    <location>
        <begin position="281"/>
        <end position="320"/>
    </location>
</feature>
<feature type="signal peptide" evidence="3">
    <location>
        <begin position="1"/>
        <end position="26"/>
    </location>
</feature>
<reference evidence="5" key="1">
    <citation type="journal article" date="2021" name="Nat. Microbiol.">
        <title>Cocultivation of an ultrasmall environmental parasitic bacterium with lytic ability against bacteria associated with wastewater foams.</title>
        <authorList>
            <person name="Batinovic S."/>
            <person name="Rose J.J.A."/>
            <person name="Ratcliffe J."/>
            <person name="Seviour R.J."/>
            <person name="Petrovski S."/>
        </authorList>
    </citation>
    <scope>NUCLEOTIDE SEQUENCE</scope>
    <source>
        <strain evidence="5">CON9</strain>
    </source>
</reference>
<sequence length="375" mass="38248">MNNTRFARKRISVAMVTFAATASTLAATTLVAPDAHAAPRTASLAGKTVFLDPGHQGSAAGNRLNAQVPDGRGGKKDCQTTGATGVNGVPEHTVNWQIAQLVKAGLESQGAKVVLSRPDDTGWGGCVDKRAAAASRSGAAVAVSLHADSTSTGADATNKGFHIIVPTLPIPDATVNRVQSGAGRTASTAMRDALVGAGLSPANYGGVTDGLQTRSDIAAVNLTKVPVVFIEMGNLSNPAEAAALTSKEGQLKYALAITDGITRYVTKSGNKVVSTAASKTPAMDTTAMDTPALKTPDTTPVSTGNPPDPTTPAADDDNPFTGLRSVLPFVEKVMAADDTSEIIKLLTTDGSDVFSDVLKAMLEVVYGLAGGKLPI</sequence>
<keyword evidence="1 5" id="KW-0378">Hydrolase</keyword>
<dbReference type="SUPFAM" id="SSF53187">
    <property type="entry name" value="Zn-dependent exopeptidases"/>
    <property type="match status" value="1"/>
</dbReference>
<evidence type="ECO:0000256" key="1">
    <source>
        <dbReference type="ARBA" id="ARBA00022801"/>
    </source>
</evidence>
<evidence type="ECO:0000313" key="6">
    <source>
        <dbReference type="Proteomes" id="UP001059836"/>
    </source>
</evidence>
<organism evidence="5 6">
    <name type="scientific">Gordonia pseudamarae</name>
    <dbReference type="NCBI Taxonomy" id="2831662"/>
    <lineage>
        <taxon>Bacteria</taxon>
        <taxon>Bacillati</taxon>
        <taxon>Actinomycetota</taxon>
        <taxon>Actinomycetes</taxon>
        <taxon>Mycobacteriales</taxon>
        <taxon>Gordoniaceae</taxon>
        <taxon>Gordonia</taxon>
    </lineage>
</organism>
<dbReference type="InterPro" id="IPR050695">
    <property type="entry name" value="N-acetylmuramoyl_amidase_3"/>
</dbReference>
<dbReference type="PANTHER" id="PTHR30404">
    <property type="entry name" value="N-ACETYLMURAMOYL-L-ALANINE AMIDASE"/>
    <property type="match status" value="1"/>
</dbReference>
<feature type="region of interest" description="Disordered" evidence="2">
    <location>
        <begin position="55"/>
        <end position="86"/>
    </location>
</feature>
<dbReference type="Proteomes" id="UP001059836">
    <property type="component" value="Chromosome"/>
</dbReference>
<evidence type="ECO:0000256" key="3">
    <source>
        <dbReference type="SAM" id="SignalP"/>
    </source>
</evidence>
<protein>
    <submittedName>
        <fullName evidence="5">Cell wall hydrolase</fullName>
    </submittedName>
</protein>
<name>A0ABX6IJL5_9ACTN</name>
<dbReference type="GO" id="GO:0016787">
    <property type="term" value="F:hydrolase activity"/>
    <property type="evidence" value="ECO:0007669"/>
    <property type="project" value="UniProtKB-KW"/>
</dbReference>
<dbReference type="EMBL" id="CP045809">
    <property type="protein sequence ID" value="QHN36093.1"/>
    <property type="molecule type" value="Genomic_DNA"/>
</dbReference>
<keyword evidence="3" id="KW-0732">Signal</keyword>
<keyword evidence="6" id="KW-1185">Reference proteome</keyword>
<feature type="chain" id="PRO_5046326601" evidence="3">
    <location>
        <begin position="27"/>
        <end position="375"/>
    </location>
</feature>
<accession>A0ABX6IJL5</accession>
<feature type="domain" description="MurNAc-LAA" evidence="4">
    <location>
        <begin position="131"/>
        <end position="262"/>
    </location>
</feature>
<dbReference type="RefSeq" id="WP_213244353.1">
    <property type="nucleotide sequence ID" value="NZ_CP045806.1"/>
</dbReference>
<dbReference type="CDD" id="cd02696">
    <property type="entry name" value="MurNAc-LAA"/>
    <property type="match status" value="1"/>
</dbReference>
<gene>
    <name evidence="5" type="ORF">GII31_15660</name>
</gene>
<evidence type="ECO:0000256" key="2">
    <source>
        <dbReference type="SAM" id="MobiDB-lite"/>
    </source>
</evidence>
<dbReference type="SMART" id="SM00646">
    <property type="entry name" value="Ami_3"/>
    <property type="match status" value="1"/>
</dbReference>
<dbReference type="Pfam" id="PF01520">
    <property type="entry name" value="Amidase_3"/>
    <property type="match status" value="1"/>
</dbReference>
<dbReference type="InterPro" id="IPR002508">
    <property type="entry name" value="MurNAc-LAA_cat"/>
</dbReference>
<evidence type="ECO:0000313" key="5">
    <source>
        <dbReference type="EMBL" id="QHN36093.1"/>
    </source>
</evidence>
<proteinExistence type="predicted"/>
<dbReference type="Gene3D" id="3.40.630.40">
    <property type="entry name" value="Zn-dependent exopeptidases"/>
    <property type="match status" value="1"/>
</dbReference>